<protein>
    <recommendedName>
        <fullName evidence="6">DAGKc domain-containing protein</fullName>
    </recommendedName>
</protein>
<dbReference type="OrthoDB" id="3853857at2759"/>
<evidence type="ECO:0000256" key="2">
    <source>
        <dbReference type="ARBA" id="ARBA00022741"/>
    </source>
</evidence>
<keyword evidence="3" id="KW-0418">Kinase</keyword>
<dbReference type="InterPro" id="IPR001206">
    <property type="entry name" value="Diacylglycerol_kinase_cat_dom"/>
</dbReference>
<dbReference type="SUPFAM" id="SSF111331">
    <property type="entry name" value="NAD kinase/diacylglycerol kinase-like"/>
    <property type="match status" value="1"/>
</dbReference>
<name>A0A165P4P9_9APHY</name>
<accession>A0A165P4P9</accession>
<keyword evidence="1" id="KW-0808">Transferase</keyword>
<dbReference type="GO" id="GO:0016020">
    <property type="term" value="C:membrane"/>
    <property type="evidence" value="ECO:0007669"/>
    <property type="project" value="TreeGrafter"/>
</dbReference>
<dbReference type="GO" id="GO:0001727">
    <property type="term" value="F:lipid kinase activity"/>
    <property type="evidence" value="ECO:0007669"/>
    <property type="project" value="TreeGrafter"/>
</dbReference>
<feature type="region of interest" description="Disordered" evidence="5">
    <location>
        <begin position="372"/>
        <end position="391"/>
    </location>
</feature>
<dbReference type="InterPro" id="IPR017438">
    <property type="entry name" value="ATP-NAD_kinase_N"/>
</dbReference>
<evidence type="ECO:0000256" key="3">
    <source>
        <dbReference type="ARBA" id="ARBA00022777"/>
    </source>
</evidence>
<dbReference type="STRING" id="1314783.A0A165P4P9"/>
<dbReference type="PANTHER" id="PTHR12358">
    <property type="entry name" value="SPHINGOSINE KINASE"/>
    <property type="match status" value="1"/>
</dbReference>
<dbReference type="Proteomes" id="UP000076727">
    <property type="component" value="Unassembled WGS sequence"/>
</dbReference>
<reference evidence="7 8" key="1">
    <citation type="journal article" date="2016" name="Mol. Biol. Evol.">
        <title>Comparative Genomics of Early-Diverging Mushroom-Forming Fungi Provides Insights into the Origins of Lignocellulose Decay Capabilities.</title>
        <authorList>
            <person name="Nagy L.G."/>
            <person name="Riley R."/>
            <person name="Tritt A."/>
            <person name="Adam C."/>
            <person name="Daum C."/>
            <person name="Floudas D."/>
            <person name="Sun H."/>
            <person name="Yadav J.S."/>
            <person name="Pangilinan J."/>
            <person name="Larsson K.H."/>
            <person name="Matsuura K."/>
            <person name="Barry K."/>
            <person name="Labutti K."/>
            <person name="Kuo R."/>
            <person name="Ohm R.A."/>
            <person name="Bhattacharya S.S."/>
            <person name="Shirouzu T."/>
            <person name="Yoshinaga Y."/>
            <person name="Martin F.M."/>
            <person name="Grigoriev I.V."/>
            <person name="Hibbett D.S."/>
        </authorList>
    </citation>
    <scope>NUCLEOTIDE SEQUENCE [LARGE SCALE GENOMIC DNA]</scope>
    <source>
        <strain evidence="7 8">L-15889</strain>
    </source>
</reference>
<dbReference type="GO" id="GO:0005524">
    <property type="term" value="F:ATP binding"/>
    <property type="evidence" value="ECO:0007669"/>
    <property type="project" value="UniProtKB-KW"/>
</dbReference>
<dbReference type="Pfam" id="PF19279">
    <property type="entry name" value="YegS_C"/>
    <property type="match status" value="1"/>
</dbReference>
<keyword evidence="4" id="KW-0067">ATP-binding</keyword>
<dbReference type="InterPro" id="IPR050187">
    <property type="entry name" value="Lipid_Phosphate_FormReg"/>
</dbReference>
<dbReference type="GO" id="GO:0046512">
    <property type="term" value="P:sphingosine biosynthetic process"/>
    <property type="evidence" value="ECO:0007669"/>
    <property type="project" value="TreeGrafter"/>
</dbReference>
<gene>
    <name evidence="7" type="ORF">DAEQUDRAFT_712987</name>
</gene>
<evidence type="ECO:0000256" key="5">
    <source>
        <dbReference type="SAM" id="MobiDB-lite"/>
    </source>
</evidence>
<dbReference type="PROSITE" id="PS50146">
    <property type="entry name" value="DAGK"/>
    <property type="match status" value="1"/>
</dbReference>
<feature type="domain" description="DAGKc" evidence="6">
    <location>
        <begin position="123"/>
        <end position="264"/>
    </location>
</feature>
<dbReference type="PANTHER" id="PTHR12358:SF31">
    <property type="entry name" value="ACYLGLYCEROL KINASE, MITOCHONDRIAL"/>
    <property type="match status" value="1"/>
</dbReference>
<keyword evidence="2" id="KW-0547">Nucleotide-binding</keyword>
<dbReference type="Pfam" id="PF00781">
    <property type="entry name" value="DAGK_cat"/>
    <property type="match status" value="1"/>
</dbReference>
<evidence type="ECO:0000313" key="8">
    <source>
        <dbReference type="Proteomes" id="UP000076727"/>
    </source>
</evidence>
<dbReference type="EMBL" id="KV429073">
    <property type="protein sequence ID" value="KZT67757.1"/>
    <property type="molecule type" value="Genomic_DNA"/>
</dbReference>
<proteinExistence type="predicted"/>
<evidence type="ECO:0000313" key="7">
    <source>
        <dbReference type="EMBL" id="KZT67757.1"/>
    </source>
</evidence>
<evidence type="ECO:0000259" key="6">
    <source>
        <dbReference type="PROSITE" id="PS50146"/>
    </source>
</evidence>
<dbReference type="InterPro" id="IPR045540">
    <property type="entry name" value="YegS/DAGK_C"/>
</dbReference>
<sequence length="522" mass="57304">MCFPCGRRSASPLALPLGTPAHTDANTLIVGAQGRSTAVTLNGDTLLVQRNADKRWPRVESNVHHVLWAELKGGLFNLSFLARRTPQSPLALVHVSGSVRIDDIERAGPLATRLMDKAYAGIKRHRKLKVLVNPKSGPGNGIEHYNRRIEPVFHAARCIVDSTFTSYGGHALELMRELDLEQYDAVVVVSGDGSIHEVINGFAEHRDPERAFRIPIAPVPSGSGNGLALNVLGVQDGYDVSAGALNAIKGRPMHIDLMSVMQDGQKSFSFMSQTVGLFADLDLGTEWMRCLGAQRFVLGYIFGVLQKRRCPVQLSLRLVEGDKRKMVQDLNAYRVNVKAQYTQHSPLSPTAQAPTPWTATTAYASTIGGTTVNSSTPLEPKHPSPVSEPDADGWVTFNRPLSYVYAGKGPYVSKDLMQFPVSIPDDGLLDVVAQELTSRKAMLTAMDGSEHGDQFWLDTQHYFRATAYRVEPYKSNSCLSVDGEAYPFTSFQVECHRGMATVLSPVGCYQAEFHLPEDEPRK</sequence>
<dbReference type="SMART" id="SM00046">
    <property type="entry name" value="DAGKc"/>
    <property type="match status" value="1"/>
</dbReference>
<keyword evidence="8" id="KW-1185">Reference proteome</keyword>
<evidence type="ECO:0000256" key="4">
    <source>
        <dbReference type="ARBA" id="ARBA00022840"/>
    </source>
</evidence>
<dbReference type="Gene3D" id="2.60.200.40">
    <property type="match status" value="1"/>
</dbReference>
<dbReference type="Gene3D" id="3.40.50.10330">
    <property type="entry name" value="Probable inorganic polyphosphate/atp-NAD kinase, domain 1"/>
    <property type="match status" value="1"/>
</dbReference>
<dbReference type="AlphaFoldDB" id="A0A165P4P9"/>
<dbReference type="GO" id="GO:0005737">
    <property type="term" value="C:cytoplasm"/>
    <property type="evidence" value="ECO:0007669"/>
    <property type="project" value="TreeGrafter"/>
</dbReference>
<evidence type="ECO:0000256" key="1">
    <source>
        <dbReference type="ARBA" id="ARBA00022679"/>
    </source>
</evidence>
<organism evidence="7 8">
    <name type="scientific">Daedalea quercina L-15889</name>
    <dbReference type="NCBI Taxonomy" id="1314783"/>
    <lineage>
        <taxon>Eukaryota</taxon>
        <taxon>Fungi</taxon>
        <taxon>Dikarya</taxon>
        <taxon>Basidiomycota</taxon>
        <taxon>Agaricomycotina</taxon>
        <taxon>Agaricomycetes</taxon>
        <taxon>Polyporales</taxon>
        <taxon>Fomitopsis</taxon>
    </lineage>
</organism>
<dbReference type="InterPro" id="IPR016064">
    <property type="entry name" value="NAD/diacylglycerol_kinase_sf"/>
</dbReference>